<dbReference type="EMBL" id="NBNE01001448">
    <property type="protein sequence ID" value="OWZ13976.1"/>
    <property type="molecule type" value="Genomic_DNA"/>
</dbReference>
<evidence type="ECO:0000313" key="2">
    <source>
        <dbReference type="Proteomes" id="UP000198211"/>
    </source>
</evidence>
<organism evidence="1 2">
    <name type="scientific">Phytophthora megakarya</name>
    <dbReference type="NCBI Taxonomy" id="4795"/>
    <lineage>
        <taxon>Eukaryota</taxon>
        <taxon>Sar</taxon>
        <taxon>Stramenopiles</taxon>
        <taxon>Oomycota</taxon>
        <taxon>Peronosporomycetes</taxon>
        <taxon>Peronosporales</taxon>
        <taxon>Peronosporaceae</taxon>
        <taxon>Phytophthora</taxon>
    </lineage>
</organism>
<dbReference type="OrthoDB" id="126966at2759"/>
<dbReference type="GO" id="GO:0005576">
    <property type="term" value="C:extracellular region"/>
    <property type="evidence" value="ECO:0007669"/>
    <property type="project" value="UniProtKB-SubCell"/>
</dbReference>
<evidence type="ECO:0008006" key="3">
    <source>
        <dbReference type="Google" id="ProtNLM"/>
    </source>
</evidence>
<dbReference type="GO" id="GO:0043657">
    <property type="term" value="C:host cell"/>
    <property type="evidence" value="ECO:0007669"/>
    <property type="project" value="UniProtKB-SubCell"/>
</dbReference>
<gene>
    <name evidence="1" type="ORF">PHMEG_00012614</name>
</gene>
<name>A0A225W8B5_9STRA</name>
<keyword evidence="2" id="KW-1185">Reference proteome</keyword>
<sequence length="268" mass="30581">MFLTLKMHLDDETLAKIKIAAKPDSRSDIKLYARNLEKAEFEQWLSSGKKSDDVFKLLKLNDETGSFLTNSAFYTWAMYITKMDNENPYHLVLAKLLTRYDEASLAKPIYAARRDPSIDTAVLAGKLKTVQMKYWVAKGNTPDDVFKLLSLHKVDGLGLLKSDMLRVWESYVFTVHQNPIELHLKELKVHNKDDRLANMLVMAKQDARAFATADGLEVLLQKHWIDKRKTAVDVFKLMNLVSRRPGVVTKEVSLLIWKSKANKLAGLG</sequence>
<comment type="caution">
    <text evidence="1">The sequence shown here is derived from an EMBL/GenBank/DDBJ whole genome shotgun (WGS) entry which is preliminary data.</text>
</comment>
<dbReference type="Proteomes" id="UP000198211">
    <property type="component" value="Unassembled WGS sequence"/>
</dbReference>
<evidence type="ECO:0000313" key="1">
    <source>
        <dbReference type="EMBL" id="OWZ13976.1"/>
    </source>
</evidence>
<reference evidence="2" key="1">
    <citation type="submission" date="2017-03" db="EMBL/GenBank/DDBJ databases">
        <title>Phytopthora megakarya and P. palmivora, two closely related causual agents of cacao black pod achieved similar genome size and gene model numbers by different mechanisms.</title>
        <authorList>
            <person name="Ali S."/>
            <person name="Shao J."/>
            <person name="Larry D.J."/>
            <person name="Kronmiller B."/>
            <person name="Shen D."/>
            <person name="Strem M.D."/>
            <person name="Melnick R.L."/>
            <person name="Guiltinan M.J."/>
            <person name="Tyler B.M."/>
            <person name="Meinhardt L.W."/>
            <person name="Bailey B.A."/>
        </authorList>
    </citation>
    <scope>NUCLEOTIDE SEQUENCE [LARGE SCALE GENOMIC DNA]</scope>
    <source>
        <strain evidence="2">zdho120</strain>
    </source>
</reference>
<protein>
    <recommendedName>
        <fullName evidence="3">RxLR effector protein</fullName>
    </recommendedName>
</protein>
<proteinExistence type="predicted"/>
<dbReference type="AlphaFoldDB" id="A0A225W8B5"/>
<accession>A0A225W8B5</accession>